<dbReference type="OrthoDB" id="1826980at2"/>
<keyword evidence="3" id="KW-1185">Reference proteome</keyword>
<comment type="caution">
    <text evidence="2">The sequence shown here is derived from an EMBL/GenBank/DDBJ whole genome shotgun (WGS) entry which is preliminary data.</text>
</comment>
<evidence type="ECO:0000313" key="2">
    <source>
        <dbReference type="EMBL" id="RBM04433.1"/>
    </source>
</evidence>
<gene>
    <name evidence="2" type="ORF">NJLHNGOC_15445</name>
</gene>
<evidence type="ECO:0000256" key="1">
    <source>
        <dbReference type="SAM" id="MobiDB-lite"/>
    </source>
</evidence>
<proteinExistence type="predicted"/>
<organism evidence="2 3">
    <name type="scientific">Novacetimonas cocois</name>
    <dbReference type="NCBI Taxonomy" id="1747507"/>
    <lineage>
        <taxon>Bacteria</taxon>
        <taxon>Pseudomonadati</taxon>
        <taxon>Pseudomonadota</taxon>
        <taxon>Alphaproteobacteria</taxon>
        <taxon>Acetobacterales</taxon>
        <taxon>Acetobacteraceae</taxon>
        <taxon>Novacetimonas</taxon>
    </lineage>
</organism>
<dbReference type="Proteomes" id="UP000252680">
    <property type="component" value="Unassembled WGS sequence"/>
</dbReference>
<protein>
    <submittedName>
        <fullName evidence="2">Conjugal transfer protein TraA</fullName>
    </submittedName>
</protein>
<dbReference type="EMBL" id="QEXL01000054">
    <property type="protein sequence ID" value="RBM04433.1"/>
    <property type="molecule type" value="Genomic_DNA"/>
</dbReference>
<dbReference type="AlphaFoldDB" id="A0A365YQW6"/>
<feature type="region of interest" description="Disordered" evidence="1">
    <location>
        <begin position="20"/>
        <end position="68"/>
    </location>
</feature>
<reference evidence="2 3" key="1">
    <citation type="submission" date="2018-05" db="EMBL/GenBank/DDBJ databases">
        <title>Komagataeibacter cocois sp. nov., for a novel cellulose- producing strain isolated from coconut milk.</title>
        <authorList>
            <person name="Liu L."/>
            <person name="Wang Y."/>
            <person name="Liu S."/>
            <person name="Bi J."/>
            <person name="Chen H."/>
            <person name="Deng J."/>
            <person name="Zhang C."/>
            <person name="Hu Q."/>
            <person name="Li C."/>
        </authorList>
    </citation>
    <scope>NUCLEOTIDE SEQUENCE [LARGE SCALE GENOMIC DNA]</scope>
    <source>
        <strain evidence="2 3">WE7</strain>
    </source>
</reference>
<name>A0A365YQW6_9PROT</name>
<evidence type="ECO:0000313" key="3">
    <source>
        <dbReference type="Proteomes" id="UP000252680"/>
    </source>
</evidence>
<accession>A0A365YQW6</accession>
<feature type="compositionally biased region" description="Polar residues" evidence="1">
    <location>
        <begin position="43"/>
        <end position="58"/>
    </location>
</feature>
<sequence>MKAWDGLSREQQSVALRELKRDAPLESLLRQKGHELGVRKGSTLDQGLQPQRTRSLSRSRGRDMDMGM</sequence>